<dbReference type="EMBL" id="OUUZ01000015">
    <property type="protein sequence ID" value="SPQ25192.1"/>
    <property type="molecule type" value="Genomic_DNA"/>
</dbReference>
<dbReference type="InterPro" id="IPR035984">
    <property type="entry name" value="Acyl-CoA-binding_sf"/>
</dbReference>
<dbReference type="AlphaFoldDB" id="A0A3S4F2A5"/>
<dbReference type="SUPFAM" id="SSF47027">
    <property type="entry name" value="Acyl-CoA binding protein"/>
    <property type="match status" value="1"/>
</dbReference>
<protein>
    <submittedName>
        <fullName evidence="4">72c30f52-7cb3-48a0-b420-9bb99a26acbf</fullName>
    </submittedName>
</protein>
<evidence type="ECO:0000259" key="3">
    <source>
        <dbReference type="PROSITE" id="PS51228"/>
    </source>
</evidence>
<dbReference type="InterPro" id="IPR000582">
    <property type="entry name" value="Acyl-CoA-binding_protein"/>
</dbReference>
<dbReference type="PANTHER" id="PTHR23310">
    <property type="entry name" value="ACYL-COA-BINDING PROTEIN, ACBP"/>
    <property type="match status" value="1"/>
</dbReference>
<proteinExistence type="inferred from homology"/>
<dbReference type="GO" id="GO:0000062">
    <property type="term" value="F:fatty-acyl-CoA binding"/>
    <property type="evidence" value="ECO:0007669"/>
    <property type="project" value="InterPro"/>
</dbReference>
<evidence type="ECO:0000256" key="2">
    <source>
        <dbReference type="ARBA" id="ARBA00023121"/>
    </source>
</evidence>
<gene>
    <name evidence="4" type="ORF">TT172_LOCUS7611</name>
</gene>
<dbReference type="InterPro" id="IPR014352">
    <property type="entry name" value="FERM/acyl-CoA-bd_prot_sf"/>
</dbReference>
<dbReference type="GO" id="GO:0006631">
    <property type="term" value="P:fatty acid metabolic process"/>
    <property type="evidence" value="ECO:0007669"/>
    <property type="project" value="TreeGrafter"/>
</dbReference>
<dbReference type="PROSITE" id="PS51228">
    <property type="entry name" value="ACB_2"/>
    <property type="match status" value="1"/>
</dbReference>
<organism evidence="4 5">
    <name type="scientific">Thermothielavioides terrestris</name>
    <dbReference type="NCBI Taxonomy" id="2587410"/>
    <lineage>
        <taxon>Eukaryota</taxon>
        <taxon>Fungi</taxon>
        <taxon>Dikarya</taxon>
        <taxon>Ascomycota</taxon>
        <taxon>Pezizomycotina</taxon>
        <taxon>Sordariomycetes</taxon>
        <taxon>Sordariomycetidae</taxon>
        <taxon>Sordariales</taxon>
        <taxon>Chaetomiaceae</taxon>
        <taxon>Thermothielavioides</taxon>
    </lineage>
</organism>
<accession>A0A3S4F2A5</accession>
<reference evidence="4 5" key="1">
    <citation type="submission" date="2018-04" db="EMBL/GenBank/DDBJ databases">
        <authorList>
            <person name="Huttner S."/>
            <person name="Dainat J."/>
        </authorList>
    </citation>
    <scope>NUCLEOTIDE SEQUENCE [LARGE SCALE GENOMIC DNA]</scope>
</reference>
<sequence>MVAQSEAFQKAVVDSKKLTSKPSNEDLLEIYALYKIGTGEDIEKAPKPGMFDLKAGGRPRLSFREIGSCKAAANGLTHEPQAKAKYNAWRAKVDDGISVEEAQEKYVAKIEEMKTKYGYDENKEPEAVGGQ</sequence>
<evidence type="ECO:0000313" key="5">
    <source>
        <dbReference type="Proteomes" id="UP000289323"/>
    </source>
</evidence>
<evidence type="ECO:0000256" key="1">
    <source>
        <dbReference type="ARBA" id="ARBA00005567"/>
    </source>
</evidence>
<comment type="similarity">
    <text evidence="1">Belongs to the ACBP family.</text>
</comment>
<dbReference type="Proteomes" id="UP000289323">
    <property type="component" value="Unassembled WGS sequence"/>
</dbReference>
<dbReference type="Pfam" id="PF00887">
    <property type="entry name" value="ACBP"/>
    <property type="match status" value="1"/>
</dbReference>
<name>A0A3S4F2A5_9PEZI</name>
<dbReference type="Gene3D" id="1.20.80.10">
    <property type="match status" value="1"/>
</dbReference>
<dbReference type="PRINTS" id="PR00689">
    <property type="entry name" value="ACOABINDINGP"/>
</dbReference>
<feature type="domain" description="ACB" evidence="3">
    <location>
        <begin position="4"/>
        <end position="119"/>
    </location>
</feature>
<keyword evidence="2" id="KW-0446">Lipid-binding</keyword>
<evidence type="ECO:0000313" key="4">
    <source>
        <dbReference type="EMBL" id="SPQ25192.1"/>
    </source>
</evidence>
<dbReference type="PANTHER" id="PTHR23310:SF62">
    <property type="entry name" value="ACYL-COA BINDING PROTEIN 1, ISOFORM A"/>
    <property type="match status" value="1"/>
</dbReference>